<dbReference type="PANTHER" id="PTHR32268">
    <property type="entry name" value="HOMOSERINE O-ACETYLTRANSFERASE"/>
    <property type="match status" value="1"/>
</dbReference>
<feature type="domain" description="AB hydrolase-1" evidence="2">
    <location>
        <begin position="69"/>
        <end position="300"/>
    </location>
</feature>
<name>A0A420WQK5_9PROT</name>
<gene>
    <name evidence="3" type="ORF">BCL74_1099</name>
</gene>
<dbReference type="Proteomes" id="UP000277424">
    <property type="component" value="Unassembled WGS sequence"/>
</dbReference>
<dbReference type="EMBL" id="RBIG01000001">
    <property type="protein sequence ID" value="RKQ73313.1"/>
    <property type="molecule type" value="Genomic_DNA"/>
</dbReference>
<feature type="active site" evidence="1">
    <location>
        <position position="288"/>
    </location>
</feature>
<dbReference type="InterPro" id="IPR008220">
    <property type="entry name" value="HAT_MetX-like"/>
</dbReference>
<dbReference type="SUPFAM" id="SSF53474">
    <property type="entry name" value="alpha/beta-Hydrolases"/>
    <property type="match status" value="1"/>
</dbReference>
<dbReference type="NCBIfam" id="NF005757">
    <property type="entry name" value="PRK07581.1"/>
    <property type="match status" value="1"/>
</dbReference>
<dbReference type="Gene3D" id="3.40.50.1820">
    <property type="entry name" value="alpha/beta hydrolase"/>
    <property type="match status" value="1"/>
</dbReference>
<dbReference type="RefSeq" id="WP_121218120.1">
    <property type="nucleotide sequence ID" value="NZ_RBIG01000001.1"/>
</dbReference>
<dbReference type="Pfam" id="PF00561">
    <property type="entry name" value="Abhydrolase_1"/>
    <property type="match status" value="1"/>
</dbReference>
<evidence type="ECO:0000313" key="4">
    <source>
        <dbReference type="Proteomes" id="UP000277424"/>
    </source>
</evidence>
<protein>
    <submittedName>
        <fullName evidence="3">Homoserine O-acetyltransferase</fullName>
    </submittedName>
</protein>
<proteinExistence type="predicted"/>
<comment type="caution">
    <text evidence="3">The sequence shown here is derived from an EMBL/GenBank/DDBJ whole genome shotgun (WGS) entry which is preliminary data.</text>
</comment>
<accession>A0A420WQK5</accession>
<feature type="active site" description="Nucleophile" evidence="1">
    <location>
        <position position="134"/>
    </location>
</feature>
<dbReference type="PANTHER" id="PTHR32268:SF15">
    <property type="entry name" value="HOMOSERINE ACETYLTRANSFERASE FAMILY PROTEIN (AFU_ORTHOLOGUE AFUA_1G15350)"/>
    <property type="match status" value="1"/>
</dbReference>
<dbReference type="GO" id="GO:0016747">
    <property type="term" value="F:acyltransferase activity, transferring groups other than amino-acyl groups"/>
    <property type="evidence" value="ECO:0007669"/>
    <property type="project" value="InterPro"/>
</dbReference>
<sequence length="342" mass="38923">MTDAAMTDTRTYECPNFVLQCGITLPAAKLVYKTYGTLAPDKSNVILYPTSYSAQHSDIEWLIGADRILDPSRYFIIIPNMMTNGLSTSPSNTPYPLNQGRFPAITIYDNVMLQRRFLTEMFGIERLAMVYGWSMGGQQAYHWGALFPDAVDRLLITCSSARTSEHNKIFLDSIRAALTADPAWRDGWFHEQPVKGIRAMGRIYAGWAISQTFYRQQLYKSLGYATLEDFLVRFWEWTYARRDANDLYAQLGTWFNSDISANELYRGDLAKALGAIKAKVLLMPGETDLYFRPEDNELEMPHLKNAELRPIPSIWGHRAGNPSQNPEDERFIAQGVRDLLSA</sequence>
<dbReference type="AlphaFoldDB" id="A0A420WQK5"/>
<dbReference type="PIRSF" id="PIRSF000443">
    <property type="entry name" value="Homoser_Ac_trans"/>
    <property type="match status" value="1"/>
</dbReference>
<feature type="active site" evidence="1">
    <location>
        <position position="317"/>
    </location>
</feature>
<evidence type="ECO:0000256" key="1">
    <source>
        <dbReference type="PIRSR" id="PIRSR000443-1"/>
    </source>
</evidence>
<dbReference type="OrthoDB" id="9800754at2"/>
<evidence type="ECO:0000313" key="3">
    <source>
        <dbReference type="EMBL" id="RKQ73313.1"/>
    </source>
</evidence>
<dbReference type="InterPro" id="IPR029058">
    <property type="entry name" value="AB_hydrolase_fold"/>
</dbReference>
<organism evidence="3 4">
    <name type="scientific">Oceanibaculum indicum</name>
    <dbReference type="NCBI Taxonomy" id="526216"/>
    <lineage>
        <taxon>Bacteria</taxon>
        <taxon>Pseudomonadati</taxon>
        <taxon>Pseudomonadota</taxon>
        <taxon>Alphaproteobacteria</taxon>
        <taxon>Rhodospirillales</taxon>
        <taxon>Oceanibaculaceae</taxon>
        <taxon>Oceanibaculum</taxon>
    </lineage>
</organism>
<keyword evidence="3" id="KW-0808">Transferase</keyword>
<dbReference type="InterPro" id="IPR000073">
    <property type="entry name" value="AB_hydrolase_1"/>
</dbReference>
<reference evidence="3 4" key="1">
    <citation type="submission" date="2018-10" db="EMBL/GenBank/DDBJ databases">
        <title>Comparative analysis of microorganisms from saline springs in Andes Mountain Range, Colombia.</title>
        <authorList>
            <person name="Rubin E."/>
        </authorList>
    </citation>
    <scope>NUCLEOTIDE SEQUENCE [LARGE SCALE GENOMIC DNA]</scope>
    <source>
        <strain evidence="3 4">USBA 36</strain>
    </source>
</reference>
<evidence type="ECO:0000259" key="2">
    <source>
        <dbReference type="Pfam" id="PF00561"/>
    </source>
</evidence>